<evidence type="ECO:0000313" key="7">
    <source>
        <dbReference type="EMBL" id="CAH0402109.1"/>
    </source>
</evidence>
<evidence type="ECO:0000259" key="6">
    <source>
        <dbReference type="PROSITE" id="PS50157"/>
    </source>
</evidence>
<dbReference type="InterPro" id="IPR013087">
    <property type="entry name" value="Znf_C2H2_type"/>
</dbReference>
<feature type="compositionally biased region" description="Basic and acidic residues" evidence="5">
    <location>
        <begin position="1"/>
        <end position="17"/>
    </location>
</feature>
<keyword evidence="1" id="KW-0479">Metal-binding</keyword>
<keyword evidence="3" id="KW-0862">Zinc</keyword>
<dbReference type="PANTHER" id="PTHR23235:SF120">
    <property type="entry name" value="KRUPPEL-LIKE FACTOR 15"/>
    <property type="match status" value="1"/>
</dbReference>
<feature type="region of interest" description="Disordered" evidence="5">
    <location>
        <begin position="1"/>
        <end position="74"/>
    </location>
</feature>
<evidence type="ECO:0000256" key="2">
    <source>
        <dbReference type="ARBA" id="ARBA00022771"/>
    </source>
</evidence>
<feature type="compositionally biased region" description="Low complexity" evidence="5">
    <location>
        <begin position="142"/>
        <end position="162"/>
    </location>
</feature>
<sequence length="348" mass="39861">MERYLREEPRGKRREPSIEGEDWAVSSTSSLPSPPSPPSPLSPSPRLLTITAVKSEPPSDSDEPRDAPCVKQMSHDRPPLITVTQFKAVANPLGIQQRTVGKLSDSDEAKGKDVGVVVDVMNPRARRWSAAPTHHGTIHTLTHTLPTPGVGSIGASSLPATRSTRRARTSKRIKELTQTPWRRFLRCEVAVCNKVYMKNSHRKAHKRTHKGTSFLLATWSTQRGRTSKRIKELTQVGICMEFFRVLYCELIHPTHTLRISWRRFLRCEFAVCNKVYMKNSHLKAYNRTHTGEKPYKCSWEGCEWRFARSDELTRHYRKHTGAKPFRCRHCERCFSRSDHLALHAKRHA</sequence>
<feature type="region of interest" description="Disordered" evidence="5">
    <location>
        <begin position="142"/>
        <end position="171"/>
    </location>
</feature>
<feature type="compositionally biased region" description="Basic and acidic residues" evidence="5">
    <location>
        <begin position="62"/>
        <end position="74"/>
    </location>
</feature>
<dbReference type="PROSITE" id="PS50157">
    <property type="entry name" value="ZINC_FINGER_C2H2_2"/>
    <property type="match status" value="4"/>
</dbReference>
<reference evidence="7" key="1">
    <citation type="submission" date="2021-12" db="EMBL/GenBank/DDBJ databases">
        <authorList>
            <person name="King R."/>
        </authorList>
    </citation>
    <scope>NUCLEOTIDE SEQUENCE</scope>
</reference>
<dbReference type="InterPro" id="IPR036236">
    <property type="entry name" value="Znf_C2H2_sf"/>
</dbReference>
<gene>
    <name evidence="7" type="ORF">CHILSU_LOCUS5348</name>
</gene>
<accession>A0ABN8AZY9</accession>
<evidence type="ECO:0000256" key="1">
    <source>
        <dbReference type="ARBA" id="ARBA00022723"/>
    </source>
</evidence>
<dbReference type="PANTHER" id="PTHR23235">
    <property type="entry name" value="KRUEPPEL-LIKE TRANSCRIPTION FACTOR"/>
    <property type="match status" value="1"/>
</dbReference>
<dbReference type="SUPFAM" id="SSF57667">
    <property type="entry name" value="beta-beta-alpha zinc fingers"/>
    <property type="match status" value="2"/>
</dbReference>
<name>A0ABN8AZY9_CHISP</name>
<evidence type="ECO:0000256" key="4">
    <source>
        <dbReference type="PROSITE-ProRule" id="PRU00042"/>
    </source>
</evidence>
<feature type="compositionally biased region" description="Pro residues" evidence="5">
    <location>
        <begin position="32"/>
        <end position="43"/>
    </location>
</feature>
<feature type="domain" description="C2H2-type" evidence="6">
    <location>
        <begin position="185"/>
        <end position="214"/>
    </location>
</feature>
<dbReference type="Gene3D" id="3.30.160.60">
    <property type="entry name" value="Classic Zinc Finger"/>
    <property type="match status" value="3"/>
</dbReference>
<dbReference type="EMBL" id="OU963895">
    <property type="protein sequence ID" value="CAH0402109.1"/>
    <property type="molecule type" value="Genomic_DNA"/>
</dbReference>
<evidence type="ECO:0000313" key="8">
    <source>
        <dbReference type="Proteomes" id="UP001153292"/>
    </source>
</evidence>
<feature type="domain" description="C2H2-type" evidence="6">
    <location>
        <begin position="265"/>
        <end position="294"/>
    </location>
</feature>
<keyword evidence="2 4" id="KW-0863">Zinc-finger</keyword>
<dbReference type="Proteomes" id="UP001153292">
    <property type="component" value="Chromosome 2"/>
</dbReference>
<proteinExistence type="predicted"/>
<evidence type="ECO:0000256" key="3">
    <source>
        <dbReference type="ARBA" id="ARBA00022833"/>
    </source>
</evidence>
<dbReference type="SMART" id="SM00355">
    <property type="entry name" value="ZnF_C2H2"/>
    <property type="match status" value="3"/>
</dbReference>
<dbReference type="Pfam" id="PF00096">
    <property type="entry name" value="zf-C2H2"/>
    <property type="match status" value="2"/>
</dbReference>
<feature type="domain" description="C2H2-type" evidence="6">
    <location>
        <begin position="325"/>
        <end position="348"/>
    </location>
</feature>
<keyword evidence="8" id="KW-1185">Reference proteome</keyword>
<dbReference type="PROSITE" id="PS00028">
    <property type="entry name" value="ZINC_FINGER_C2H2_1"/>
    <property type="match status" value="3"/>
</dbReference>
<protein>
    <recommendedName>
        <fullName evidence="6">C2H2-type domain-containing protein</fullName>
    </recommendedName>
</protein>
<feature type="domain" description="C2H2-type" evidence="6">
    <location>
        <begin position="295"/>
        <end position="324"/>
    </location>
</feature>
<evidence type="ECO:0000256" key="5">
    <source>
        <dbReference type="SAM" id="MobiDB-lite"/>
    </source>
</evidence>
<organism evidence="7 8">
    <name type="scientific">Chilo suppressalis</name>
    <name type="common">Asiatic rice borer moth</name>
    <dbReference type="NCBI Taxonomy" id="168631"/>
    <lineage>
        <taxon>Eukaryota</taxon>
        <taxon>Metazoa</taxon>
        <taxon>Ecdysozoa</taxon>
        <taxon>Arthropoda</taxon>
        <taxon>Hexapoda</taxon>
        <taxon>Insecta</taxon>
        <taxon>Pterygota</taxon>
        <taxon>Neoptera</taxon>
        <taxon>Endopterygota</taxon>
        <taxon>Lepidoptera</taxon>
        <taxon>Glossata</taxon>
        <taxon>Ditrysia</taxon>
        <taxon>Pyraloidea</taxon>
        <taxon>Crambidae</taxon>
        <taxon>Crambinae</taxon>
        <taxon>Chilo</taxon>
    </lineage>
</organism>